<evidence type="ECO:0000256" key="1">
    <source>
        <dbReference type="ARBA" id="ARBA00004304"/>
    </source>
</evidence>
<keyword evidence="9 20" id="KW-0732">Signal</keyword>
<dbReference type="InterPro" id="IPR044865">
    <property type="entry name" value="MRH_dom"/>
</dbReference>
<feature type="chain" id="PRO_5041236870" description="Autophagy-related protein 27" evidence="20">
    <location>
        <begin position="25"/>
        <end position="442"/>
    </location>
</feature>
<sequence length="442" mass="47985">MLPSWCSWTVFLALLYLSTPTASAKTSAEKECTIHGNDGKYYDLTPLRASKDYEFQTEQGHKIVMNVCKSVTYESWGSDIPNPSKVGGVIEKQRGSFSIGETNSTLVLSSSSSNPKIVMENGSRCKSENGQSKNDRAGTIVEFICDTSVYGSGTPRLTALWPPHNDELACVFFIEWRTHYACPTGESGGPWGFFAFLAILVTILVMLYLVFGTLYNRYVLQLRGFDQIPQFSVQAMKYHGREAVSWFRDTMGQLYEGGQGNGWEGNVPRSWGGRSNPNVGFGVGSQLPPGRPIPRTNSRSGPQTNSFSHQAQVDVGSGTGESSIDPEPAAEGVSGFVRPTRGSSSTNPISHQNQTKPVSKSPAPIPVKKFEPGSSTAEERTFMLGDDDEEDDVIATPMTAAAPPTRPPEVENASSTNESKDEPNSAAQLRGRDLGDEGSIRL</sequence>
<evidence type="ECO:0000256" key="5">
    <source>
        <dbReference type="ARBA" id="ARBA00005363"/>
    </source>
</evidence>
<feature type="compositionally biased region" description="Polar residues" evidence="18">
    <location>
        <begin position="341"/>
        <end position="358"/>
    </location>
</feature>
<evidence type="ECO:0000256" key="15">
    <source>
        <dbReference type="ARBA" id="ARBA00023136"/>
    </source>
</evidence>
<keyword evidence="10" id="KW-0653">Protein transport</keyword>
<evidence type="ECO:0000256" key="11">
    <source>
        <dbReference type="ARBA" id="ARBA00022989"/>
    </source>
</evidence>
<evidence type="ECO:0000256" key="12">
    <source>
        <dbReference type="ARBA" id="ARBA00023006"/>
    </source>
</evidence>
<keyword evidence="7" id="KW-0813">Transport</keyword>
<keyword evidence="15 19" id="KW-0472">Membrane</keyword>
<comment type="similarity">
    <text evidence="5">Belongs to the ATG27 family.</text>
</comment>
<feature type="region of interest" description="Disordered" evidence="18">
    <location>
        <begin position="269"/>
        <end position="442"/>
    </location>
</feature>
<comment type="caution">
    <text evidence="22">The sequence shown here is derived from an EMBL/GenBank/DDBJ whole genome shotgun (WGS) entry which is preliminary data.</text>
</comment>
<dbReference type="GO" id="GO:0000139">
    <property type="term" value="C:Golgi membrane"/>
    <property type="evidence" value="ECO:0007669"/>
    <property type="project" value="UniProtKB-SubCell"/>
</dbReference>
<name>A0AA38U7M5_9AGAR</name>
<dbReference type="GO" id="GO:0010008">
    <property type="term" value="C:endosome membrane"/>
    <property type="evidence" value="ECO:0007669"/>
    <property type="project" value="UniProtKB-SubCell"/>
</dbReference>
<evidence type="ECO:0000313" key="22">
    <source>
        <dbReference type="EMBL" id="KAJ3833671.1"/>
    </source>
</evidence>
<keyword evidence="11 19" id="KW-1133">Transmembrane helix</keyword>
<dbReference type="Proteomes" id="UP001163846">
    <property type="component" value="Unassembled WGS sequence"/>
</dbReference>
<reference evidence="22" key="1">
    <citation type="submission" date="2022-08" db="EMBL/GenBank/DDBJ databases">
        <authorList>
            <consortium name="DOE Joint Genome Institute"/>
            <person name="Min B."/>
            <person name="Riley R."/>
            <person name="Sierra-Patev S."/>
            <person name="Naranjo-Ortiz M."/>
            <person name="Looney B."/>
            <person name="Konkel Z."/>
            <person name="Slot J.C."/>
            <person name="Sakamoto Y."/>
            <person name="Steenwyk J.L."/>
            <person name="Rokas A."/>
            <person name="Carro J."/>
            <person name="Camarero S."/>
            <person name="Ferreira P."/>
            <person name="Molpeceres G."/>
            <person name="Ruiz-Duenas F.J."/>
            <person name="Serrano A."/>
            <person name="Henrissat B."/>
            <person name="Drula E."/>
            <person name="Hughes K.W."/>
            <person name="Mata J.L."/>
            <person name="Ishikawa N.K."/>
            <person name="Vargas-Isla R."/>
            <person name="Ushijima S."/>
            <person name="Smith C.A."/>
            <person name="Ahrendt S."/>
            <person name="Andreopoulos W."/>
            <person name="He G."/>
            <person name="Labutti K."/>
            <person name="Lipzen A."/>
            <person name="Ng V."/>
            <person name="Sandor L."/>
            <person name="Barry K."/>
            <person name="Martinez A.T."/>
            <person name="Xiao Y."/>
            <person name="Gibbons J.G."/>
            <person name="Terashima K."/>
            <person name="Hibbett D.S."/>
            <person name="Grigoriev I.V."/>
        </authorList>
    </citation>
    <scope>NUCLEOTIDE SEQUENCE</scope>
    <source>
        <strain evidence="22">TFB9207</strain>
    </source>
</reference>
<keyword evidence="23" id="KW-1185">Reference proteome</keyword>
<dbReference type="EMBL" id="MU806655">
    <property type="protein sequence ID" value="KAJ3833671.1"/>
    <property type="molecule type" value="Genomic_DNA"/>
</dbReference>
<organism evidence="22 23">
    <name type="scientific">Lentinula raphanica</name>
    <dbReference type="NCBI Taxonomy" id="153919"/>
    <lineage>
        <taxon>Eukaryota</taxon>
        <taxon>Fungi</taxon>
        <taxon>Dikarya</taxon>
        <taxon>Basidiomycota</taxon>
        <taxon>Agaricomycotina</taxon>
        <taxon>Agaricomycetes</taxon>
        <taxon>Agaricomycetidae</taxon>
        <taxon>Agaricales</taxon>
        <taxon>Marasmiineae</taxon>
        <taxon>Omphalotaceae</taxon>
        <taxon>Lentinula</taxon>
    </lineage>
</organism>
<evidence type="ECO:0000256" key="10">
    <source>
        <dbReference type="ARBA" id="ARBA00022927"/>
    </source>
</evidence>
<dbReference type="GO" id="GO:0015031">
    <property type="term" value="P:protein transport"/>
    <property type="evidence" value="ECO:0007669"/>
    <property type="project" value="UniProtKB-KW"/>
</dbReference>
<evidence type="ECO:0000256" key="14">
    <source>
        <dbReference type="ARBA" id="ARBA00023128"/>
    </source>
</evidence>
<comment type="subcellular location">
    <subcellularLocation>
        <location evidence="2">Cytoplasmic vesicle membrane</location>
        <topology evidence="2">Single-pass type I membrane protein</topology>
    </subcellularLocation>
    <subcellularLocation>
        <location evidence="4">Golgi apparatus membrane</location>
        <topology evidence="4">Single-pass type I membrane protein</topology>
    </subcellularLocation>
    <subcellularLocation>
        <location evidence="1">Mitochondrion membrane</location>
        <topology evidence="1">Single-pass membrane protein</topology>
    </subcellularLocation>
    <subcellularLocation>
        <location evidence="3">Preautophagosomal structure membrane</location>
        <topology evidence="3">Single-pass type I membrane protein</topology>
    </subcellularLocation>
</comment>
<feature type="domain" description="MRH" evidence="21">
    <location>
        <begin position="30"/>
        <end position="184"/>
    </location>
</feature>
<keyword evidence="13" id="KW-0333">Golgi apparatus</keyword>
<dbReference type="PROSITE" id="PS51914">
    <property type="entry name" value="MRH"/>
    <property type="match status" value="1"/>
</dbReference>
<evidence type="ECO:0000259" key="21">
    <source>
        <dbReference type="PROSITE" id="PS51914"/>
    </source>
</evidence>
<dbReference type="GO" id="GO:0005770">
    <property type="term" value="C:late endosome"/>
    <property type="evidence" value="ECO:0007669"/>
    <property type="project" value="TreeGrafter"/>
</dbReference>
<feature type="transmembrane region" description="Helical" evidence="19">
    <location>
        <begin position="191"/>
        <end position="215"/>
    </location>
</feature>
<evidence type="ECO:0000256" key="7">
    <source>
        <dbReference type="ARBA" id="ARBA00022448"/>
    </source>
</evidence>
<dbReference type="GO" id="GO:0031966">
    <property type="term" value="C:mitochondrial membrane"/>
    <property type="evidence" value="ECO:0007669"/>
    <property type="project" value="UniProtKB-SubCell"/>
</dbReference>
<evidence type="ECO:0000256" key="20">
    <source>
        <dbReference type="SAM" id="SignalP"/>
    </source>
</evidence>
<dbReference type="GO" id="GO:0006914">
    <property type="term" value="P:autophagy"/>
    <property type="evidence" value="ECO:0007669"/>
    <property type="project" value="UniProtKB-KW"/>
</dbReference>
<dbReference type="PANTHER" id="PTHR15071:SF0">
    <property type="entry name" value="MANNOSE 6-PHOSPHATE RECEPTOR-LIKE PROTEIN 1"/>
    <property type="match status" value="1"/>
</dbReference>
<evidence type="ECO:0000256" key="18">
    <source>
        <dbReference type="SAM" id="MobiDB-lite"/>
    </source>
</evidence>
<protein>
    <recommendedName>
        <fullName evidence="6">Autophagy-related protein 27</fullName>
    </recommendedName>
</protein>
<dbReference type="Gene3D" id="2.70.130.10">
    <property type="entry name" value="Mannose-6-phosphate receptor binding domain"/>
    <property type="match status" value="1"/>
</dbReference>
<gene>
    <name evidence="22" type="ORF">F5878DRAFT_632353</name>
</gene>
<dbReference type="SUPFAM" id="SSF50911">
    <property type="entry name" value="Mannose 6-phosphate receptor domain"/>
    <property type="match status" value="1"/>
</dbReference>
<dbReference type="Pfam" id="PF09451">
    <property type="entry name" value="ATG27"/>
    <property type="match status" value="1"/>
</dbReference>
<proteinExistence type="inferred from homology"/>
<dbReference type="GO" id="GO:0034045">
    <property type="term" value="C:phagophore assembly site membrane"/>
    <property type="evidence" value="ECO:0007669"/>
    <property type="project" value="UniProtKB-SubCell"/>
</dbReference>
<dbReference type="PANTHER" id="PTHR15071">
    <property type="entry name" value="MANNOSE-6-PHOSPHATE RECEPTOR FAMILY MEMBER"/>
    <property type="match status" value="1"/>
</dbReference>
<evidence type="ECO:0000256" key="16">
    <source>
        <dbReference type="ARBA" id="ARBA00023157"/>
    </source>
</evidence>
<evidence type="ECO:0000256" key="6">
    <source>
        <dbReference type="ARBA" id="ARBA00013776"/>
    </source>
</evidence>
<keyword evidence="8 19" id="KW-0812">Transmembrane</keyword>
<evidence type="ECO:0000256" key="8">
    <source>
        <dbReference type="ARBA" id="ARBA00022692"/>
    </source>
</evidence>
<dbReference type="InterPro" id="IPR018939">
    <property type="entry name" value="Autophagy-rel_prot_27"/>
</dbReference>
<evidence type="ECO:0000256" key="17">
    <source>
        <dbReference type="ARBA" id="ARBA00023329"/>
    </source>
</evidence>
<evidence type="ECO:0000256" key="19">
    <source>
        <dbReference type="SAM" id="Phobius"/>
    </source>
</evidence>
<evidence type="ECO:0000313" key="23">
    <source>
        <dbReference type="Proteomes" id="UP001163846"/>
    </source>
</evidence>
<keyword evidence="14" id="KW-0496">Mitochondrion</keyword>
<dbReference type="GO" id="GO:0007034">
    <property type="term" value="P:vacuolar transport"/>
    <property type="evidence" value="ECO:0007669"/>
    <property type="project" value="TreeGrafter"/>
</dbReference>
<evidence type="ECO:0000256" key="4">
    <source>
        <dbReference type="ARBA" id="ARBA00004614"/>
    </source>
</evidence>
<keyword evidence="22" id="KW-0675">Receptor</keyword>
<evidence type="ECO:0000256" key="2">
    <source>
        <dbReference type="ARBA" id="ARBA00004358"/>
    </source>
</evidence>
<feature type="compositionally biased region" description="Basic and acidic residues" evidence="18">
    <location>
        <begin position="430"/>
        <end position="442"/>
    </location>
</feature>
<keyword evidence="17" id="KW-0968">Cytoplasmic vesicle</keyword>
<keyword evidence="12" id="KW-0072">Autophagy</keyword>
<feature type="compositionally biased region" description="Polar residues" evidence="18">
    <location>
        <begin position="295"/>
        <end position="311"/>
    </location>
</feature>
<dbReference type="InterPro" id="IPR009011">
    <property type="entry name" value="Man6P_isomerase_rcpt-bd_dom_sf"/>
</dbReference>
<evidence type="ECO:0000256" key="13">
    <source>
        <dbReference type="ARBA" id="ARBA00023034"/>
    </source>
</evidence>
<accession>A0AA38U7M5</accession>
<evidence type="ECO:0000256" key="9">
    <source>
        <dbReference type="ARBA" id="ARBA00022729"/>
    </source>
</evidence>
<dbReference type="AlphaFoldDB" id="A0AA38U7M5"/>
<evidence type="ECO:0000256" key="3">
    <source>
        <dbReference type="ARBA" id="ARBA00004472"/>
    </source>
</evidence>
<feature type="signal peptide" evidence="20">
    <location>
        <begin position="1"/>
        <end position="24"/>
    </location>
</feature>
<keyword evidence="16" id="KW-1015">Disulfide bond</keyword>